<feature type="region of interest" description="Disordered" evidence="3">
    <location>
        <begin position="710"/>
        <end position="794"/>
    </location>
</feature>
<dbReference type="Gene3D" id="2.60.120.290">
    <property type="entry name" value="Spermadhesin, CUB domain"/>
    <property type="match status" value="1"/>
</dbReference>
<dbReference type="CDD" id="cd00041">
    <property type="entry name" value="CUB"/>
    <property type="match status" value="1"/>
</dbReference>
<dbReference type="EMBL" id="CAJFCV020000001">
    <property type="protein sequence ID" value="CAG9083066.1"/>
    <property type="molecule type" value="Genomic_DNA"/>
</dbReference>
<keyword evidence="4" id="KW-0472">Membrane</keyword>
<feature type="region of interest" description="Disordered" evidence="3">
    <location>
        <begin position="609"/>
        <end position="628"/>
    </location>
</feature>
<dbReference type="PROSITE" id="PS01180">
    <property type="entry name" value="CUB"/>
    <property type="match status" value="1"/>
</dbReference>
<keyword evidence="4" id="KW-0812">Transmembrane</keyword>
<dbReference type="InterPro" id="IPR002172">
    <property type="entry name" value="LDrepeatLR_classA_rpt"/>
</dbReference>
<feature type="compositionally biased region" description="Polar residues" evidence="3">
    <location>
        <begin position="772"/>
        <end position="782"/>
    </location>
</feature>
<feature type="compositionally biased region" description="Polar residues" evidence="3">
    <location>
        <begin position="742"/>
        <end position="764"/>
    </location>
</feature>
<feature type="compositionally biased region" description="Basic and acidic residues" evidence="3">
    <location>
        <begin position="31"/>
        <end position="46"/>
    </location>
</feature>
<dbReference type="EMBL" id="CAJFDI010000001">
    <property type="protein sequence ID" value="CAD5208842.1"/>
    <property type="molecule type" value="Genomic_DNA"/>
</dbReference>
<feature type="compositionally biased region" description="Basic and acidic residues" evidence="3">
    <location>
        <begin position="710"/>
        <end position="733"/>
    </location>
</feature>
<dbReference type="SUPFAM" id="SSF49854">
    <property type="entry name" value="Spermadhesin, CUB domain"/>
    <property type="match status" value="1"/>
</dbReference>
<dbReference type="Pfam" id="PF00431">
    <property type="entry name" value="CUB"/>
    <property type="match status" value="1"/>
</dbReference>
<dbReference type="SMART" id="SM00042">
    <property type="entry name" value="CUB"/>
    <property type="match status" value="1"/>
</dbReference>
<dbReference type="InterPro" id="IPR036055">
    <property type="entry name" value="LDL_receptor-like_sf"/>
</dbReference>
<reference evidence="7" key="1">
    <citation type="submission" date="2020-09" db="EMBL/GenBank/DDBJ databases">
        <authorList>
            <person name="Kikuchi T."/>
        </authorList>
    </citation>
    <scope>NUCLEOTIDE SEQUENCE</scope>
    <source>
        <strain evidence="7">Ka4C1</strain>
    </source>
</reference>
<dbReference type="OrthoDB" id="19606at2759"/>
<feature type="signal peptide" evidence="5">
    <location>
        <begin position="1"/>
        <end position="18"/>
    </location>
</feature>
<dbReference type="AlphaFoldDB" id="A0A7I8XAN6"/>
<dbReference type="Proteomes" id="UP000659654">
    <property type="component" value="Unassembled WGS sequence"/>
</dbReference>
<organism evidence="7 8">
    <name type="scientific">Bursaphelenchus xylophilus</name>
    <name type="common">Pinewood nematode worm</name>
    <name type="synonym">Aphelenchoides xylophilus</name>
    <dbReference type="NCBI Taxonomy" id="6326"/>
    <lineage>
        <taxon>Eukaryota</taxon>
        <taxon>Metazoa</taxon>
        <taxon>Ecdysozoa</taxon>
        <taxon>Nematoda</taxon>
        <taxon>Chromadorea</taxon>
        <taxon>Rhabditida</taxon>
        <taxon>Tylenchina</taxon>
        <taxon>Tylenchomorpha</taxon>
        <taxon>Aphelenchoidea</taxon>
        <taxon>Aphelenchoididae</taxon>
        <taxon>Bursaphelenchus</taxon>
    </lineage>
</organism>
<keyword evidence="8" id="KW-1185">Reference proteome</keyword>
<proteinExistence type="predicted"/>
<comment type="caution">
    <text evidence="2">Lacks conserved residue(s) required for the propagation of feature annotation.</text>
</comment>
<dbReference type="SMART" id="SM00192">
    <property type="entry name" value="LDLa"/>
    <property type="match status" value="1"/>
</dbReference>
<dbReference type="Gene3D" id="4.10.400.10">
    <property type="entry name" value="Low-density Lipoprotein Receptor"/>
    <property type="match status" value="1"/>
</dbReference>
<comment type="caution">
    <text evidence="7">The sequence shown here is derived from an EMBL/GenBank/DDBJ whole genome shotgun (WGS) entry which is preliminary data.</text>
</comment>
<feature type="disulfide bond" evidence="2">
    <location>
        <begin position="529"/>
        <end position="547"/>
    </location>
</feature>
<evidence type="ECO:0000313" key="8">
    <source>
        <dbReference type="Proteomes" id="UP000659654"/>
    </source>
</evidence>
<dbReference type="SUPFAM" id="SSF57424">
    <property type="entry name" value="LDL receptor-like module"/>
    <property type="match status" value="1"/>
</dbReference>
<keyword evidence="5" id="KW-0732">Signal</keyword>
<dbReference type="PROSITE" id="PS50068">
    <property type="entry name" value="LDLRA_2"/>
    <property type="match status" value="1"/>
</dbReference>
<keyword evidence="1 2" id="KW-1015">Disulfide bond</keyword>
<evidence type="ECO:0000259" key="6">
    <source>
        <dbReference type="PROSITE" id="PS01180"/>
    </source>
</evidence>
<dbReference type="InterPro" id="IPR035914">
    <property type="entry name" value="Sperma_CUB_dom_sf"/>
</dbReference>
<feature type="chain" id="PRO_5035385030" evidence="5">
    <location>
        <begin position="19"/>
        <end position="794"/>
    </location>
</feature>
<gene>
    <name evidence="7" type="ORF">BXYJ_LOCUS1078</name>
</gene>
<dbReference type="CDD" id="cd00112">
    <property type="entry name" value="LDLa"/>
    <property type="match status" value="1"/>
</dbReference>
<dbReference type="Proteomes" id="UP000582659">
    <property type="component" value="Unassembled WGS sequence"/>
</dbReference>
<dbReference type="Pfam" id="PF00057">
    <property type="entry name" value="Ldl_recept_a"/>
    <property type="match status" value="1"/>
</dbReference>
<accession>A0A7I8XAN6</accession>
<evidence type="ECO:0000256" key="3">
    <source>
        <dbReference type="SAM" id="MobiDB-lite"/>
    </source>
</evidence>
<name>A0A7I8XAN6_BURXY</name>
<dbReference type="SMR" id="A0A7I8XAN6"/>
<evidence type="ECO:0000313" key="7">
    <source>
        <dbReference type="EMBL" id="CAD5208842.1"/>
    </source>
</evidence>
<feature type="region of interest" description="Disordered" evidence="3">
    <location>
        <begin position="31"/>
        <end position="55"/>
    </location>
</feature>
<dbReference type="PANTHER" id="PTHR24652">
    <property type="entry name" value="LOW-DENSITY LIPOPROTEIN RECEPTOR CLASS A DOMAIN-CONTAINING PROTEIN 2"/>
    <property type="match status" value="1"/>
</dbReference>
<dbReference type="InterPro" id="IPR042333">
    <property type="entry name" value="LRAD2/Mig-13-like"/>
</dbReference>
<keyword evidence="4" id="KW-1133">Transmembrane helix</keyword>
<feature type="domain" description="CUB" evidence="6">
    <location>
        <begin position="266"/>
        <end position="375"/>
    </location>
</feature>
<feature type="compositionally biased region" description="Polar residues" evidence="3">
    <location>
        <begin position="612"/>
        <end position="627"/>
    </location>
</feature>
<evidence type="ECO:0000256" key="1">
    <source>
        <dbReference type="ARBA" id="ARBA00023157"/>
    </source>
</evidence>
<evidence type="ECO:0000256" key="5">
    <source>
        <dbReference type="SAM" id="SignalP"/>
    </source>
</evidence>
<sequence length="794" mass="90059">MAKALAILLLILAGDLSAGLVVLNENSVDKSSDVIDGTSHSDDDIRSPSAEMPSNEILAEEIKPTTSSSPLYHQHKSSFAAESKTFWLCQSDASSTEWTGAELKTPPPSQQHVAILSEPTEEAEIDIGENGTIPFRALQSIGYQAVQCTLRLEACADCFVSIEMDSVRPYFTQFQVERISRCDDPTAAMSDPCFVMDFIEERADMFGTSDRAHFKKSSVWNWPEKRIHNTSSHSVTIHLAMRNVESSNQLFNYLLRMFPIKISVHKNTEYKDNFSFDHSISSPRYPEAYPRHMIKNYTIENKNEWGKVKLIFDDFLIDFQSSLRIFDSDETEIFSSLSTHRRPPAILSNGPRLTILFVSGSFTHVVGFRARFEFVKEFVDWRKLPSENCDQIRENFGGYITIENKSDLVGKYIDCIWLVGRLPSFAQVYDQVYVKLDKFEPNEAKDLRLEFRKGLHSTSPVAFSVDSTTQRTRFTHKYPVMLVNDQHPHPSFYVRLRGMLHSTSEIRLTYTLFYRWATASCPGRFEFHCQNSRCISESLRCDGVDNCGDGSDEVCENNTLMNLEKDNDITMLLAIALSLAGIILALSAMIALVVGLHRRKWMNCRSHRAENTAETPPTSTENSNPSIHTVGDRRFYLLPEARINVIEAPPTYADALKQRIVGERRDSVYENGAFHYHREESDKEDDVMMTSGHATNRTIEAGVERFVDESLEENNKEDQSESGAEKVENEETRPSLNPDITLPSSSKNEIYSTPTADDNGNNHETSTDHRAGNSTTIKNNLEQVDLERPSEEWV</sequence>
<evidence type="ECO:0000256" key="2">
    <source>
        <dbReference type="PROSITE-ProRule" id="PRU00124"/>
    </source>
</evidence>
<feature type="compositionally biased region" description="Basic and acidic residues" evidence="3">
    <location>
        <begin position="785"/>
        <end position="794"/>
    </location>
</feature>
<feature type="transmembrane region" description="Helical" evidence="4">
    <location>
        <begin position="571"/>
        <end position="596"/>
    </location>
</feature>
<dbReference type="InterPro" id="IPR000859">
    <property type="entry name" value="CUB_dom"/>
</dbReference>
<evidence type="ECO:0000256" key="4">
    <source>
        <dbReference type="SAM" id="Phobius"/>
    </source>
</evidence>
<protein>
    <submittedName>
        <fullName evidence="7">(pine wood nematode) hypothetical protein</fullName>
    </submittedName>
</protein>